<evidence type="ECO:0000256" key="1">
    <source>
        <dbReference type="ARBA" id="ARBA00022475"/>
    </source>
</evidence>
<comment type="function">
    <text evidence="11">Peptidoglycan polymerase that catalyzes glycan chain elongation from lipid-linked precursors.</text>
</comment>
<feature type="domain" description="Glycosyl transferase family 51" evidence="12">
    <location>
        <begin position="56"/>
        <end position="213"/>
    </location>
</feature>
<evidence type="ECO:0000256" key="9">
    <source>
        <dbReference type="ARBA" id="ARBA00023136"/>
    </source>
</evidence>
<evidence type="ECO:0000256" key="6">
    <source>
        <dbReference type="ARBA" id="ARBA00022960"/>
    </source>
</evidence>
<dbReference type="GO" id="GO:0071555">
    <property type="term" value="P:cell wall organization"/>
    <property type="evidence" value="ECO:0007669"/>
    <property type="project" value="UniProtKB-KW"/>
</dbReference>
<dbReference type="SUPFAM" id="SSF53955">
    <property type="entry name" value="Lysozyme-like"/>
    <property type="match status" value="1"/>
</dbReference>
<feature type="transmembrane region" description="Helical" evidence="11">
    <location>
        <begin position="21"/>
        <end position="40"/>
    </location>
</feature>
<sequence>MPLPFRLRLPSPRTRRLLWRGFLAVAVGLPLLLTLLFRFLPPPGTPLMLIRAAQGHGLDKDWQPLDAISPHLRRAVIASEDGKFCTHWGFDWDAISNAIDRYGSGRTLVGGSTISMQTAKNLYLWPGRTFLRKGLEAYLTVYLEALWPKRRILETYLNIVEFGPGLYGAEAAARHYFRKPASALSQRESALLAAQLPDPLDRTPLHPSPAVSRHVSRIDARADQVQLGADGACGAG</sequence>
<evidence type="ECO:0000256" key="7">
    <source>
        <dbReference type="ARBA" id="ARBA00022984"/>
    </source>
</evidence>
<keyword evidence="2 11" id="KW-0997">Cell inner membrane</keyword>
<dbReference type="RefSeq" id="WP_184263990.1">
    <property type="nucleotide sequence ID" value="NZ_JACIIX010000009.1"/>
</dbReference>
<keyword evidence="5 11" id="KW-0812">Transmembrane</keyword>
<accession>A0A7W9ZGP8</accession>
<dbReference type="GO" id="GO:0009274">
    <property type="term" value="C:peptidoglycan-based cell wall"/>
    <property type="evidence" value="ECO:0007669"/>
    <property type="project" value="InterPro"/>
</dbReference>
<evidence type="ECO:0000256" key="4">
    <source>
        <dbReference type="ARBA" id="ARBA00022679"/>
    </source>
</evidence>
<keyword evidence="4 11" id="KW-0808">Transferase</keyword>
<dbReference type="InterPro" id="IPR011812">
    <property type="entry name" value="Pep_trsgly"/>
</dbReference>
<dbReference type="AlphaFoldDB" id="A0A7W9ZGP8"/>
<dbReference type="PANTHER" id="PTHR30400">
    <property type="entry name" value="MONOFUNCTIONAL BIOSYNTHETIC PEPTIDOGLYCAN TRANSGLYCOSYLASE"/>
    <property type="match status" value="1"/>
</dbReference>
<dbReference type="InterPro" id="IPR036950">
    <property type="entry name" value="PBP_transglycosylase"/>
</dbReference>
<evidence type="ECO:0000256" key="11">
    <source>
        <dbReference type="HAMAP-Rule" id="MF_00766"/>
    </source>
</evidence>
<protein>
    <recommendedName>
        <fullName evidence="11">Biosynthetic peptidoglycan transglycosylase</fullName>
        <ecNumber evidence="11">2.4.99.28</ecNumber>
    </recommendedName>
    <alternativeName>
        <fullName evidence="11">Glycan polymerase</fullName>
    </alternativeName>
    <alternativeName>
        <fullName evidence="11">Peptidoglycan glycosyltransferase MtgA</fullName>
        <shortName evidence="11">PGT</shortName>
    </alternativeName>
</protein>
<keyword evidence="1 11" id="KW-1003">Cell membrane</keyword>
<dbReference type="NCBIfam" id="TIGR02070">
    <property type="entry name" value="mono_pep_trsgly"/>
    <property type="match status" value="1"/>
</dbReference>
<evidence type="ECO:0000313" key="13">
    <source>
        <dbReference type="EMBL" id="MBB6211176.1"/>
    </source>
</evidence>
<dbReference type="EMBL" id="JACIIX010000009">
    <property type="protein sequence ID" value="MBB6211176.1"/>
    <property type="molecule type" value="Genomic_DNA"/>
</dbReference>
<proteinExistence type="inferred from homology"/>
<dbReference type="EC" id="2.4.99.28" evidence="11"/>
<dbReference type="Proteomes" id="UP000544872">
    <property type="component" value="Unassembled WGS sequence"/>
</dbReference>
<evidence type="ECO:0000256" key="10">
    <source>
        <dbReference type="ARBA" id="ARBA00023316"/>
    </source>
</evidence>
<dbReference type="GO" id="GO:0016763">
    <property type="term" value="F:pentosyltransferase activity"/>
    <property type="evidence" value="ECO:0007669"/>
    <property type="project" value="InterPro"/>
</dbReference>
<evidence type="ECO:0000313" key="14">
    <source>
        <dbReference type="Proteomes" id="UP000544872"/>
    </source>
</evidence>
<dbReference type="UniPathway" id="UPA00219"/>
<dbReference type="InterPro" id="IPR001264">
    <property type="entry name" value="Glyco_trans_51"/>
</dbReference>
<keyword evidence="8 11" id="KW-1133">Transmembrane helix</keyword>
<dbReference type="HAMAP" id="MF_00766">
    <property type="entry name" value="PGT_MtgA"/>
    <property type="match status" value="1"/>
</dbReference>
<name>A0A7W9ZGP8_NOVIT</name>
<keyword evidence="14" id="KW-1185">Reference proteome</keyword>
<comment type="subcellular location">
    <subcellularLocation>
        <location evidence="11">Cell inner membrane</location>
        <topology evidence="11">Single-pass membrane protein</topology>
    </subcellularLocation>
</comment>
<evidence type="ECO:0000256" key="2">
    <source>
        <dbReference type="ARBA" id="ARBA00022519"/>
    </source>
</evidence>
<organism evidence="13 14">
    <name type="scientific">Novispirillum itersonii</name>
    <name type="common">Aquaspirillum itersonii</name>
    <dbReference type="NCBI Taxonomy" id="189"/>
    <lineage>
        <taxon>Bacteria</taxon>
        <taxon>Pseudomonadati</taxon>
        <taxon>Pseudomonadota</taxon>
        <taxon>Alphaproteobacteria</taxon>
        <taxon>Rhodospirillales</taxon>
        <taxon>Novispirillaceae</taxon>
        <taxon>Novispirillum</taxon>
    </lineage>
</organism>
<dbReference type="Pfam" id="PF00912">
    <property type="entry name" value="Transgly"/>
    <property type="match status" value="1"/>
</dbReference>
<keyword evidence="6 11" id="KW-0133">Cell shape</keyword>
<keyword evidence="9 11" id="KW-0472">Membrane</keyword>
<dbReference type="GO" id="GO:0008955">
    <property type="term" value="F:peptidoglycan glycosyltransferase activity"/>
    <property type="evidence" value="ECO:0007669"/>
    <property type="project" value="UniProtKB-UniRule"/>
</dbReference>
<evidence type="ECO:0000256" key="5">
    <source>
        <dbReference type="ARBA" id="ARBA00022692"/>
    </source>
</evidence>
<reference evidence="13 14" key="1">
    <citation type="submission" date="2020-08" db="EMBL/GenBank/DDBJ databases">
        <title>Genomic Encyclopedia of Type Strains, Phase IV (KMG-IV): sequencing the most valuable type-strain genomes for metagenomic binning, comparative biology and taxonomic classification.</title>
        <authorList>
            <person name="Goeker M."/>
        </authorList>
    </citation>
    <scope>NUCLEOTIDE SEQUENCE [LARGE SCALE GENOMIC DNA]</scope>
    <source>
        <strain evidence="13 14">DSM 11590</strain>
    </source>
</reference>
<comment type="pathway">
    <text evidence="11">Cell wall biogenesis; peptidoglycan biosynthesis.</text>
</comment>
<dbReference type="GO" id="GO:0008360">
    <property type="term" value="P:regulation of cell shape"/>
    <property type="evidence" value="ECO:0007669"/>
    <property type="project" value="UniProtKB-KW"/>
</dbReference>
<evidence type="ECO:0000256" key="3">
    <source>
        <dbReference type="ARBA" id="ARBA00022676"/>
    </source>
</evidence>
<dbReference type="InterPro" id="IPR023346">
    <property type="entry name" value="Lysozyme-like_dom_sf"/>
</dbReference>
<evidence type="ECO:0000259" key="12">
    <source>
        <dbReference type="Pfam" id="PF00912"/>
    </source>
</evidence>
<comment type="catalytic activity">
    <reaction evidence="11">
        <text>[GlcNAc-(1-&gt;4)-Mur2Ac(oyl-L-Ala-gamma-D-Glu-L-Lys-D-Ala-D-Ala)](n)-di-trans,octa-cis-undecaprenyl diphosphate + beta-D-GlcNAc-(1-&gt;4)-Mur2Ac(oyl-L-Ala-gamma-D-Glu-L-Lys-D-Ala-D-Ala)-di-trans,octa-cis-undecaprenyl diphosphate = [GlcNAc-(1-&gt;4)-Mur2Ac(oyl-L-Ala-gamma-D-Glu-L-Lys-D-Ala-D-Ala)](n+1)-di-trans,octa-cis-undecaprenyl diphosphate + di-trans,octa-cis-undecaprenyl diphosphate + H(+)</text>
        <dbReference type="Rhea" id="RHEA:23708"/>
        <dbReference type="Rhea" id="RHEA-COMP:9602"/>
        <dbReference type="Rhea" id="RHEA-COMP:9603"/>
        <dbReference type="ChEBI" id="CHEBI:15378"/>
        <dbReference type="ChEBI" id="CHEBI:58405"/>
        <dbReference type="ChEBI" id="CHEBI:60033"/>
        <dbReference type="ChEBI" id="CHEBI:78435"/>
        <dbReference type="EC" id="2.4.99.28"/>
    </reaction>
</comment>
<keyword evidence="10 11" id="KW-0961">Cell wall biogenesis/degradation</keyword>
<comment type="similarity">
    <text evidence="11">Belongs to the glycosyltransferase 51 family.</text>
</comment>
<dbReference type="GO" id="GO:0005886">
    <property type="term" value="C:plasma membrane"/>
    <property type="evidence" value="ECO:0007669"/>
    <property type="project" value="UniProtKB-SubCell"/>
</dbReference>
<keyword evidence="3 11" id="KW-0328">Glycosyltransferase</keyword>
<gene>
    <name evidence="11" type="primary">mtgA</name>
    <name evidence="13" type="ORF">FHS48_002611</name>
</gene>
<dbReference type="GO" id="GO:0009252">
    <property type="term" value="P:peptidoglycan biosynthetic process"/>
    <property type="evidence" value="ECO:0007669"/>
    <property type="project" value="UniProtKB-UniRule"/>
</dbReference>
<keyword evidence="7 11" id="KW-0573">Peptidoglycan synthesis</keyword>
<comment type="caution">
    <text evidence="13">The sequence shown here is derived from an EMBL/GenBank/DDBJ whole genome shotgun (WGS) entry which is preliminary data.</text>
</comment>
<evidence type="ECO:0000256" key="8">
    <source>
        <dbReference type="ARBA" id="ARBA00022989"/>
    </source>
</evidence>
<dbReference type="Gene3D" id="1.10.3810.10">
    <property type="entry name" value="Biosynthetic peptidoglycan transglycosylase-like"/>
    <property type="match status" value="1"/>
</dbReference>
<dbReference type="PANTHER" id="PTHR30400:SF0">
    <property type="entry name" value="BIOSYNTHETIC PEPTIDOGLYCAN TRANSGLYCOSYLASE"/>
    <property type="match status" value="1"/>
</dbReference>